<evidence type="ECO:0000313" key="1">
    <source>
        <dbReference type="EMBL" id="SMS13065.1"/>
    </source>
</evidence>
<name>A0A1Y6JTA2_9LACO</name>
<dbReference type="EMBL" id="LT854705">
    <property type="protein sequence ID" value="SMS13065.1"/>
    <property type="molecule type" value="Genomic_DNA"/>
</dbReference>
<reference evidence="2" key="1">
    <citation type="submission" date="2017-05" db="EMBL/GenBank/DDBJ databases">
        <authorList>
            <person name="Papadimitriou K."/>
        </authorList>
    </citation>
    <scope>NUCLEOTIDE SEQUENCE [LARGE SCALE GENOMIC DNA]</scope>
    <source>
        <strain evidence="2">ACA-DC 3411</strain>
    </source>
</reference>
<sequence>MKTITAVLVGKIGKWFDQKTRQRPFFEGKGVVGAHKKI</sequence>
<dbReference type="KEGG" id="lzy:LZ3411_0015"/>
<proteinExistence type="predicted"/>
<gene>
    <name evidence="1" type="ORF">LZ3411_0015</name>
</gene>
<evidence type="ECO:0000313" key="2">
    <source>
        <dbReference type="Proteomes" id="UP000195412"/>
    </source>
</evidence>
<dbReference type="AlphaFoldDB" id="A0A1Y6JTA2"/>
<dbReference type="Proteomes" id="UP000195412">
    <property type="component" value="Chromosome I"/>
</dbReference>
<accession>A0A1Y6JTA2</accession>
<protein>
    <submittedName>
        <fullName evidence="1">Uncharacterized protein</fullName>
    </submittedName>
</protein>
<organism evidence="1 2">
    <name type="scientific">Levilactobacillus zymae</name>
    <dbReference type="NCBI Taxonomy" id="267363"/>
    <lineage>
        <taxon>Bacteria</taxon>
        <taxon>Bacillati</taxon>
        <taxon>Bacillota</taxon>
        <taxon>Bacilli</taxon>
        <taxon>Lactobacillales</taxon>
        <taxon>Lactobacillaceae</taxon>
        <taxon>Levilactobacillus</taxon>
    </lineage>
</organism>